<accession>A0A0S2I2H3</accession>
<dbReference type="CDD" id="cd18179">
    <property type="entry name" value="ATP-synt_Vo_Ao_c_NTPK_rpt1"/>
    <property type="match status" value="1"/>
</dbReference>
<dbReference type="Gene3D" id="1.20.120.610">
    <property type="entry name" value="lithium bound rotor ring of v- atpase"/>
    <property type="match status" value="1"/>
</dbReference>
<dbReference type="GO" id="GO:0033177">
    <property type="term" value="C:proton-transporting two-sector ATPase complex, proton-transporting domain"/>
    <property type="evidence" value="ECO:0007669"/>
    <property type="project" value="InterPro"/>
</dbReference>
<dbReference type="InterPro" id="IPR002379">
    <property type="entry name" value="ATPase_proteolipid_c-like_dom"/>
</dbReference>
<dbReference type="Pfam" id="PF00137">
    <property type="entry name" value="ATP-synt_C"/>
    <property type="match status" value="2"/>
</dbReference>
<reference evidence="7 8" key="1">
    <citation type="submission" date="2015-11" db="EMBL/GenBank/DDBJ databases">
        <title>Description and complete genome sequence of a novel strain predominating in hypersaline microbial mats and representing a new family of the Bacteriodetes phylum.</title>
        <authorList>
            <person name="Spring S."/>
            <person name="Bunk B."/>
            <person name="Sproer C."/>
            <person name="Klenk H.-P."/>
        </authorList>
    </citation>
    <scope>NUCLEOTIDE SEQUENCE [LARGE SCALE GENOMIC DNA]</scope>
    <source>
        <strain evidence="7 8">L21-Spi-D4</strain>
    </source>
</reference>
<name>A0A0S2I2H3_9BACT</name>
<protein>
    <submittedName>
        <fullName evidence="7">Sodium ATPase proteolipid component</fullName>
    </submittedName>
</protein>
<evidence type="ECO:0000256" key="2">
    <source>
        <dbReference type="ARBA" id="ARBA00022692"/>
    </source>
</evidence>
<keyword evidence="4 5" id="KW-0472">Membrane</keyword>
<feature type="transmembrane region" description="Helical" evidence="5">
    <location>
        <begin position="80"/>
        <end position="100"/>
    </location>
</feature>
<dbReference type="STRING" id="1307839.L21SP5_02787"/>
<evidence type="ECO:0000256" key="4">
    <source>
        <dbReference type="ARBA" id="ARBA00023136"/>
    </source>
</evidence>
<dbReference type="KEGG" id="blq:L21SP5_02787"/>
<evidence type="ECO:0000313" key="8">
    <source>
        <dbReference type="Proteomes" id="UP000064893"/>
    </source>
</evidence>
<keyword evidence="8" id="KW-1185">Reference proteome</keyword>
<dbReference type="AlphaFoldDB" id="A0A0S2I2H3"/>
<dbReference type="GO" id="GO:0015078">
    <property type="term" value="F:proton transmembrane transporter activity"/>
    <property type="evidence" value="ECO:0007669"/>
    <property type="project" value="InterPro"/>
</dbReference>
<evidence type="ECO:0000256" key="5">
    <source>
        <dbReference type="SAM" id="Phobius"/>
    </source>
</evidence>
<dbReference type="RefSeq" id="WP_057953784.1">
    <property type="nucleotide sequence ID" value="NZ_CP013118.1"/>
</dbReference>
<proteinExistence type="predicted"/>
<evidence type="ECO:0000256" key="1">
    <source>
        <dbReference type="ARBA" id="ARBA00004141"/>
    </source>
</evidence>
<sequence>MTPIILAYIGIGLMIALAGIGSAYGVSFGGNASIGAMKKNSEAFGNYVVLSALPGTQGLYGFMGYFIISGTGVLTEAITWTQASAVFGAGIALGFVGLLSGIRQGQVCANGIEGIGSGHEVFGSTLILAVFPELYAILAFAATFIISGTL</sequence>
<dbReference type="SUPFAM" id="SSF81333">
    <property type="entry name" value="F1F0 ATP synthase subunit C"/>
    <property type="match status" value="2"/>
</dbReference>
<evidence type="ECO:0000256" key="3">
    <source>
        <dbReference type="ARBA" id="ARBA00022989"/>
    </source>
</evidence>
<feature type="transmembrane region" description="Helical" evidence="5">
    <location>
        <begin position="47"/>
        <end position="68"/>
    </location>
</feature>
<dbReference type="EMBL" id="CP013118">
    <property type="protein sequence ID" value="ALO16410.1"/>
    <property type="molecule type" value="Genomic_DNA"/>
</dbReference>
<keyword evidence="2 5" id="KW-0812">Transmembrane</keyword>
<comment type="subcellular location">
    <subcellularLocation>
        <location evidence="1">Membrane</location>
        <topology evidence="1">Multi-pass membrane protein</topology>
    </subcellularLocation>
</comment>
<feature type="domain" description="V-ATPase proteolipid subunit C-like" evidence="6">
    <location>
        <begin position="9"/>
        <end position="68"/>
    </location>
</feature>
<dbReference type="OrthoDB" id="384481at2"/>
<gene>
    <name evidence="7" type="primary">ntpK</name>
    <name evidence="7" type="ORF">L21SP5_02787</name>
</gene>
<dbReference type="InterPro" id="IPR035921">
    <property type="entry name" value="F/V-ATP_Csub_sf"/>
</dbReference>
<evidence type="ECO:0000259" key="6">
    <source>
        <dbReference type="Pfam" id="PF00137"/>
    </source>
</evidence>
<dbReference type="PATRIC" id="fig|1307839.3.peg.2926"/>
<feature type="domain" description="V-ATPase proteolipid subunit C-like" evidence="6">
    <location>
        <begin position="87"/>
        <end position="146"/>
    </location>
</feature>
<feature type="transmembrane region" description="Helical" evidence="5">
    <location>
        <begin position="6"/>
        <end position="26"/>
    </location>
</feature>
<organism evidence="7 8">
    <name type="scientific">Salinivirga cyanobacteriivorans</name>
    <dbReference type="NCBI Taxonomy" id="1307839"/>
    <lineage>
        <taxon>Bacteria</taxon>
        <taxon>Pseudomonadati</taxon>
        <taxon>Bacteroidota</taxon>
        <taxon>Bacteroidia</taxon>
        <taxon>Bacteroidales</taxon>
        <taxon>Salinivirgaceae</taxon>
        <taxon>Salinivirga</taxon>
    </lineage>
</organism>
<feature type="transmembrane region" description="Helical" evidence="5">
    <location>
        <begin position="121"/>
        <end position="146"/>
    </location>
</feature>
<evidence type="ECO:0000313" key="7">
    <source>
        <dbReference type="EMBL" id="ALO16410.1"/>
    </source>
</evidence>
<keyword evidence="3 5" id="KW-1133">Transmembrane helix</keyword>
<dbReference type="Proteomes" id="UP000064893">
    <property type="component" value="Chromosome"/>
</dbReference>
<dbReference type="CDD" id="cd18180">
    <property type="entry name" value="ATP-synt_Vo_Ao_c_NTPK_rpt2"/>
    <property type="match status" value="1"/>
</dbReference>